<dbReference type="AlphaFoldDB" id="A0A1Q9GEZ1"/>
<dbReference type="Pfam" id="PF14234">
    <property type="entry name" value="DUF4336"/>
    <property type="match status" value="1"/>
</dbReference>
<name>A0A1Q9GEZ1_9GAMM</name>
<gene>
    <name evidence="1" type="ORF">BIT28_07005</name>
</gene>
<evidence type="ECO:0000313" key="1">
    <source>
        <dbReference type="EMBL" id="OLQ72924.1"/>
    </source>
</evidence>
<reference evidence="1 2" key="1">
    <citation type="submission" date="2016-09" db="EMBL/GenBank/DDBJ databases">
        <title>Photobacterium proteolyticum sp. nov. a protease producing bacterium isolated from ocean sediments of Laizhou Bay.</title>
        <authorList>
            <person name="Li Y."/>
        </authorList>
    </citation>
    <scope>NUCLEOTIDE SEQUENCE [LARGE SCALE GENOMIC DNA]</scope>
    <source>
        <strain evidence="1 2">13-12</strain>
    </source>
</reference>
<dbReference type="OrthoDB" id="450111at2"/>
<organism evidence="1 2">
    <name type="scientific">Photobacterium proteolyticum</name>
    <dbReference type="NCBI Taxonomy" id="1903952"/>
    <lineage>
        <taxon>Bacteria</taxon>
        <taxon>Pseudomonadati</taxon>
        <taxon>Pseudomonadota</taxon>
        <taxon>Gammaproteobacteria</taxon>
        <taxon>Vibrionales</taxon>
        <taxon>Vibrionaceae</taxon>
        <taxon>Photobacterium</taxon>
    </lineage>
</organism>
<dbReference type="InterPro" id="IPR036866">
    <property type="entry name" value="RibonucZ/Hydroxyglut_hydro"/>
</dbReference>
<dbReference type="STRING" id="1903952.BIT28_07005"/>
<dbReference type="PANTHER" id="PTHR33835">
    <property type="entry name" value="YALI0C07656P"/>
    <property type="match status" value="1"/>
</dbReference>
<comment type="caution">
    <text evidence="1">The sequence shown here is derived from an EMBL/GenBank/DDBJ whole genome shotgun (WGS) entry which is preliminary data.</text>
</comment>
<dbReference type="EMBL" id="MJIL01000090">
    <property type="protein sequence ID" value="OLQ72924.1"/>
    <property type="molecule type" value="Genomic_DNA"/>
</dbReference>
<dbReference type="SUPFAM" id="SSF56281">
    <property type="entry name" value="Metallo-hydrolase/oxidoreductase"/>
    <property type="match status" value="1"/>
</dbReference>
<evidence type="ECO:0000313" key="2">
    <source>
        <dbReference type="Proteomes" id="UP000186905"/>
    </source>
</evidence>
<dbReference type="Proteomes" id="UP000186905">
    <property type="component" value="Unassembled WGS sequence"/>
</dbReference>
<accession>A0A1Q9GEZ1</accession>
<sequence length="234" mass="27328">MKQLAKELWIVDGDTVSFYCCPFTTRMTVILLQTGDLWLHSPVRYSPELAEQLAALGRVKYLIAPNHLHHLYLDQWLEHYPDAQLFGTDEVIAKREDLDFDASLNLTEQFHPQLVEKWPWQDEIDQRLVSGSPLMQECIFFHHATRTVILTDLIENFPSGHFKGWRKLLAKGARIIAPNGKTPLDWRLSFKKPVVRVHVQLLLNWQPERIIMAHGEIVDHQAVSFLKRSFKWVE</sequence>
<proteinExistence type="predicted"/>
<dbReference type="PANTHER" id="PTHR33835:SF1">
    <property type="entry name" value="METALLO-BETA-LACTAMASE DOMAIN-CONTAINING PROTEIN"/>
    <property type="match status" value="1"/>
</dbReference>
<dbReference type="InterPro" id="IPR025638">
    <property type="entry name" value="DUF4336"/>
</dbReference>
<evidence type="ECO:0008006" key="3">
    <source>
        <dbReference type="Google" id="ProtNLM"/>
    </source>
</evidence>
<keyword evidence="2" id="KW-1185">Reference proteome</keyword>
<dbReference type="RefSeq" id="WP_075766941.1">
    <property type="nucleotide sequence ID" value="NZ_MJIL01000090.1"/>
</dbReference>
<protein>
    <recommendedName>
        <fullName evidence="3">DUF4336 domain-containing protein</fullName>
    </recommendedName>
</protein>